<dbReference type="EMBL" id="CABWMC010000023">
    <property type="protein sequence ID" value="VXC46509.1"/>
    <property type="molecule type" value="Genomic_DNA"/>
</dbReference>
<evidence type="ECO:0000313" key="2">
    <source>
        <dbReference type="Proteomes" id="UP000437562"/>
    </source>
</evidence>
<sequence length="40" mass="4785">MADKKDVINEKEFIENETYKKIRNNNDRNNNCNGDFFVTC</sequence>
<protein>
    <submittedName>
        <fullName evidence="1">Uncharacterized protein</fullName>
    </submittedName>
</protein>
<reference evidence="1 2" key="1">
    <citation type="submission" date="2019-10" db="EMBL/GenBank/DDBJ databases">
        <authorList>
            <person name="Karimi E."/>
        </authorList>
    </citation>
    <scope>NUCLEOTIDE SEQUENCE [LARGE SCALE GENOMIC DNA]</scope>
    <source>
        <strain evidence="1">Bacillus sp. 71</strain>
    </source>
</reference>
<name>A0A653YVI9_BACMY</name>
<organism evidence="1 2">
    <name type="scientific">Bacillus mycoides</name>
    <dbReference type="NCBI Taxonomy" id="1405"/>
    <lineage>
        <taxon>Bacteria</taxon>
        <taxon>Bacillati</taxon>
        <taxon>Bacillota</taxon>
        <taxon>Bacilli</taxon>
        <taxon>Bacillales</taxon>
        <taxon>Bacillaceae</taxon>
        <taxon>Bacillus</taxon>
        <taxon>Bacillus cereus group</taxon>
    </lineage>
</organism>
<accession>A0A653YVI9</accession>
<gene>
    <name evidence="1" type="ORF">BACI71_30987</name>
</gene>
<evidence type="ECO:0000313" key="1">
    <source>
        <dbReference type="EMBL" id="VXC46509.1"/>
    </source>
</evidence>
<proteinExistence type="predicted"/>
<dbReference type="AlphaFoldDB" id="A0A653YVI9"/>
<dbReference type="Proteomes" id="UP000437562">
    <property type="component" value="Unassembled WGS sequence"/>
</dbReference>